<dbReference type="PROSITE" id="PS01129">
    <property type="entry name" value="PSI_RLU"/>
    <property type="match status" value="1"/>
</dbReference>
<evidence type="ECO:0000313" key="3">
    <source>
        <dbReference type="EMBL" id="QEJ97340.1"/>
    </source>
</evidence>
<dbReference type="InterPro" id="IPR006145">
    <property type="entry name" value="PsdUridine_synth_RsuA/RluA"/>
</dbReference>
<dbReference type="SUPFAM" id="SSF55120">
    <property type="entry name" value="Pseudouridine synthase"/>
    <property type="match status" value="1"/>
</dbReference>
<dbReference type="EMBL" id="CP042817">
    <property type="protein sequence ID" value="QEJ97340.1"/>
    <property type="molecule type" value="Genomic_DNA"/>
</dbReference>
<evidence type="ECO:0000256" key="1">
    <source>
        <dbReference type="ARBA" id="ARBA00010876"/>
    </source>
</evidence>
<proteinExistence type="inferred from homology"/>
<dbReference type="InterPro" id="IPR020103">
    <property type="entry name" value="PsdUridine_synth_cat_dom_sf"/>
</dbReference>
<feature type="domain" description="Pseudouridine synthase RsuA/RluA-like" evidence="2">
    <location>
        <begin position="20"/>
        <end position="188"/>
    </location>
</feature>
<comment type="similarity">
    <text evidence="1">Belongs to the pseudouridine synthase RluA family.</text>
</comment>
<accession>A0AAE6IS46</accession>
<dbReference type="GO" id="GO:0003723">
    <property type="term" value="F:RNA binding"/>
    <property type="evidence" value="ECO:0007669"/>
    <property type="project" value="InterPro"/>
</dbReference>
<evidence type="ECO:0000313" key="4">
    <source>
        <dbReference type="Proteomes" id="UP000323594"/>
    </source>
</evidence>
<dbReference type="CDD" id="cd02869">
    <property type="entry name" value="PseudoU_synth_RluA_like"/>
    <property type="match status" value="1"/>
</dbReference>
<protein>
    <submittedName>
        <fullName evidence="3">RNA pseudouridine synthase</fullName>
    </submittedName>
</protein>
<dbReference type="Proteomes" id="UP000323594">
    <property type="component" value="Chromosome"/>
</dbReference>
<name>A0AAE6IS46_TREPH</name>
<reference evidence="3 4" key="1">
    <citation type="submission" date="2019-08" db="EMBL/GenBank/DDBJ databases">
        <authorList>
            <person name="Kuhnert P."/>
        </authorList>
    </citation>
    <scope>NUCLEOTIDE SEQUENCE [LARGE SCALE GENOMIC DNA]</scope>
    <source>
        <strain evidence="3 4">B36.5</strain>
    </source>
</reference>
<dbReference type="GO" id="GO:0140098">
    <property type="term" value="F:catalytic activity, acting on RNA"/>
    <property type="evidence" value="ECO:0007669"/>
    <property type="project" value="UniProtKB-ARBA"/>
</dbReference>
<dbReference type="GO" id="GO:0000455">
    <property type="term" value="P:enzyme-directed rRNA pseudouridine synthesis"/>
    <property type="evidence" value="ECO:0007669"/>
    <property type="project" value="TreeGrafter"/>
</dbReference>
<dbReference type="InterPro" id="IPR050188">
    <property type="entry name" value="RluA_PseudoU_synthase"/>
</dbReference>
<evidence type="ECO:0000259" key="2">
    <source>
        <dbReference type="Pfam" id="PF00849"/>
    </source>
</evidence>
<dbReference type="GO" id="GO:0009982">
    <property type="term" value="F:pseudouridine synthase activity"/>
    <property type="evidence" value="ECO:0007669"/>
    <property type="project" value="InterPro"/>
</dbReference>
<dbReference type="InterPro" id="IPR006224">
    <property type="entry name" value="PsdUridine_synth_RluA-like_CS"/>
</dbReference>
<dbReference type="AlphaFoldDB" id="A0AAE6IS46"/>
<gene>
    <name evidence="3" type="ORF">FUT82_04595</name>
</gene>
<dbReference type="PANTHER" id="PTHR21600">
    <property type="entry name" value="MITOCHONDRIAL RNA PSEUDOURIDINE SYNTHASE"/>
    <property type="match status" value="1"/>
</dbReference>
<dbReference type="RefSeq" id="WP_002697181.1">
    <property type="nucleotide sequence ID" value="NZ_CP027018.1"/>
</dbReference>
<dbReference type="PANTHER" id="PTHR21600:SF87">
    <property type="entry name" value="RNA PSEUDOURIDYLATE SYNTHASE DOMAIN-CONTAINING PROTEIN 1"/>
    <property type="match status" value="1"/>
</dbReference>
<dbReference type="Pfam" id="PF00849">
    <property type="entry name" value="PseudoU_synth_2"/>
    <property type="match status" value="1"/>
</dbReference>
<sequence length="251" mass="27938">MAGFNHRLPEPQLIKESEDFAVLYKPSGMPTAPLRSDEKNTLIAWFIKREPAAAAVIGKKEIEKGLIHRLDTATSGLVLIAKNQNSFDILQKAQQNGKIRKTYTAFCSPQLNSPKVKITLPFVVKSRFRNFGPGARKVAPIFEGGKNFTRNAKLYTTTLTEILEQGQTAMITCTLSLGYRHQVRAHLAWIGFPIIGDALYNPAYEKAYAQAIVNAHTYPLQLFATELSFPNPSVQAEEVRVLLPPPDKMSL</sequence>
<dbReference type="Gene3D" id="3.30.2350.10">
    <property type="entry name" value="Pseudouridine synthase"/>
    <property type="match status" value="1"/>
</dbReference>
<organism evidence="3 4">
    <name type="scientific">Treponema phagedenis</name>
    <dbReference type="NCBI Taxonomy" id="162"/>
    <lineage>
        <taxon>Bacteria</taxon>
        <taxon>Pseudomonadati</taxon>
        <taxon>Spirochaetota</taxon>
        <taxon>Spirochaetia</taxon>
        <taxon>Spirochaetales</taxon>
        <taxon>Treponemataceae</taxon>
        <taxon>Treponema</taxon>
    </lineage>
</organism>